<dbReference type="EMBL" id="VICG01000003">
    <property type="protein sequence ID" value="KAA8573477.1"/>
    <property type="molecule type" value="Genomic_DNA"/>
</dbReference>
<feature type="chain" id="PRO_5024438577" evidence="1">
    <location>
        <begin position="23"/>
        <end position="257"/>
    </location>
</feature>
<evidence type="ECO:0000313" key="2">
    <source>
        <dbReference type="EMBL" id="KAA8573477.1"/>
    </source>
</evidence>
<comment type="caution">
    <text evidence="2">The sequence shown here is derived from an EMBL/GenBank/DDBJ whole genome shotgun (WGS) entry which is preliminary data.</text>
</comment>
<gene>
    <name evidence="2" type="ORF">EYC84_005062</name>
</gene>
<protein>
    <submittedName>
        <fullName evidence="2">Uncharacterized protein</fullName>
    </submittedName>
</protein>
<sequence>MSRVSSFALLLCVFVVAARVHAANIPPPLDPDRRPTRYPPITDPIPTTCSTSTVSIGCGNNACQSAWATAFTSSNDYVQSFCSSFTSPGRKNTLKFDKKGPASACTRGLGNAAIQSSISSVCSCYAGPGVPTQAFITICPTCPPIATQTVTTSIPTTIVRTLSGSIKTITTVITLVVDPPPPIRTTTTTTQTITTTRPGLGSAPCTTTNVLTTTQPATTITIVTPYCNQISEHVVTSTITSTVTAGLPVFAAIFSDV</sequence>
<accession>A0A5M9JXV8</accession>
<reference evidence="2 3" key="1">
    <citation type="submission" date="2019-06" db="EMBL/GenBank/DDBJ databases">
        <title>Genome Sequence of the Brown Rot Fungal Pathogen Monilinia fructicola.</title>
        <authorList>
            <person name="De Miccolis Angelini R.M."/>
            <person name="Landi L."/>
            <person name="Abate D."/>
            <person name="Pollastro S."/>
            <person name="Romanazzi G."/>
            <person name="Faretra F."/>
        </authorList>
    </citation>
    <scope>NUCLEOTIDE SEQUENCE [LARGE SCALE GENOMIC DNA]</scope>
    <source>
        <strain evidence="2 3">Mfrc123</strain>
    </source>
</reference>
<dbReference type="Proteomes" id="UP000322873">
    <property type="component" value="Unassembled WGS sequence"/>
</dbReference>
<keyword evidence="1" id="KW-0732">Signal</keyword>
<dbReference type="AlphaFoldDB" id="A0A5M9JXV8"/>
<organism evidence="2 3">
    <name type="scientific">Monilinia fructicola</name>
    <name type="common">Brown rot fungus</name>
    <name type="synonym">Ciboria fructicola</name>
    <dbReference type="NCBI Taxonomy" id="38448"/>
    <lineage>
        <taxon>Eukaryota</taxon>
        <taxon>Fungi</taxon>
        <taxon>Dikarya</taxon>
        <taxon>Ascomycota</taxon>
        <taxon>Pezizomycotina</taxon>
        <taxon>Leotiomycetes</taxon>
        <taxon>Helotiales</taxon>
        <taxon>Sclerotiniaceae</taxon>
        <taxon>Monilinia</taxon>
    </lineage>
</organism>
<feature type="signal peptide" evidence="1">
    <location>
        <begin position="1"/>
        <end position="22"/>
    </location>
</feature>
<proteinExistence type="predicted"/>
<evidence type="ECO:0000313" key="3">
    <source>
        <dbReference type="Proteomes" id="UP000322873"/>
    </source>
</evidence>
<name>A0A5M9JXV8_MONFR</name>
<evidence type="ECO:0000256" key="1">
    <source>
        <dbReference type="SAM" id="SignalP"/>
    </source>
</evidence>
<keyword evidence="3" id="KW-1185">Reference proteome</keyword>